<dbReference type="GO" id="GO:0006364">
    <property type="term" value="P:rRNA processing"/>
    <property type="evidence" value="ECO:0007669"/>
    <property type="project" value="TreeGrafter"/>
</dbReference>
<dbReference type="SUPFAM" id="SSF81631">
    <property type="entry name" value="PAP/OAS1 substrate-binding domain"/>
    <property type="match status" value="1"/>
</dbReference>
<reference evidence="6 7" key="2">
    <citation type="submission" date="2018-11" db="EMBL/GenBank/DDBJ databases">
        <authorList>
            <consortium name="Pathogen Informatics"/>
        </authorList>
    </citation>
    <scope>NUCLEOTIDE SEQUENCE [LARGE SCALE GENOMIC DNA]</scope>
</reference>
<dbReference type="GO" id="GO:0032040">
    <property type="term" value="C:small-subunit processome"/>
    <property type="evidence" value="ECO:0007669"/>
    <property type="project" value="TreeGrafter"/>
</dbReference>
<name>A0A0R3T6X0_RODNA</name>
<dbReference type="WBParaSite" id="HNAJ_0000280801-mRNA-1">
    <property type="protein sequence ID" value="HNAJ_0000280801-mRNA-1"/>
    <property type="gene ID" value="HNAJ_0000280801"/>
</dbReference>
<dbReference type="InterPro" id="IPR005554">
    <property type="entry name" value="NOL6/Upt22"/>
</dbReference>
<dbReference type="InterPro" id="IPR035368">
    <property type="entry name" value="Nrap_D3"/>
</dbReference>
<evidence type="ECO:0000256" key="2">
    <source>
        <dbReference type="SAM" id="MobiDB-lite"/>
    </source>
</evidence>
<evidence type="ECO:0000313" key="7">
    <source>
        <dbReference type="Proteomes" id="UP000278807"/>
    </source>
</evidence>
<feature type="domain" description="Nrap protein" evidence="3">
    <location>
        <begin position="9"/>
        <end position="80"/>
    </location>
</feature>
<evidence type="ECO:0000259" key="4">
    <source>
        <dbReference type="Pfam" id="PF17405"/>
    </source>
</evidence>
<dbReference type="STRING" id="102285.A0A0R3T6X0"/>
<evidence type="ECO:0000313" key="8">
    <source>
        <dbReference type="WBParaSite" id="HNAJ_0000280801-mRNA-1"/>
    </source>
</evidence>
<dbReference type="GO" id="GO:0032545">
    <property type="term" value="C:CURI complex"/>
    <property type="evidence" value="ECO:0007669"/>
    <property type="project" value="TreeGrafter"/>
</dbReference>
<sequence length="776" mass="87475">MLSCKAIFLAIGLKLDSSSLYSPIIRGPRSGTDAGQYFRNFWGNKSEIRHLDGDLYECVIWDSNKDITSQIVDYALSRKLNVPINTISDLWYQVSCTSLNGILRSISPSYSTLRLPARASTLHLINSLNSLRDILSGFNKHLPLNIMDVQPVSAEFRGTSVFAPIIDIRDGTRKKKSADNPWHNVHHSLRPIYAIMQIQSSGKWPKDNYTAFLHMKRLFLLRIKELLVHIGVPSRVVSTGMLDILVNGLILRLSFCHNFELKLLRRSLGLTKPYQFKSKKDLPEEKEQEQDECEPEPLIKWLSFNQRLPDIASQLVAIARSHINTFPDACRLAKRWLSAHGIPVIQCPDISSEPMWGLDCEPVCLGDADLGASGCRLTEIAVELLVVHAGGFTEAVNTSSYSAGVPGSGSENFLSASPLATFLRFLRLIYSFDWENDILLVDLNEEFKGKAGLEKAMVAVTEFKIKPRDQLPAMVIGTPLDPNGTHWTRQGLSVQGLRRLQKLAAFSHELLQAMLFAGADLSDLKAVFRPDLASMDVLFKLRPSVYKTRILEAVDLVIPKWAIKKTESGELMNSHIDPSETTMKESEPVTLNLPHPGASYWPSGYLCDPVLWVLRQIQNRLAEWDMFEYFWDRHSGKWIGLRIKDTAKCAQLCELKQFSEENLHRAGGFARHRESATNSRMGLVVDIQLALQALSAWGSEMVDSVVIQRPDAFEMGGLEIEAPETEVVVREMPEKKDEQEKEEENEQENRAAVEGSKRRNPAKRRVKKTKKAKFQA</sequence>
<evidence type="ECO:0000259" key="5">
    <source>
        <dbReference type="Pfam" id="PF17406"/>
    </source>
</evidence>
<dbReference type="Pfam" id="PF17405">
    <property type="entry name" value="Nrap_D4"/>
    <property type="match status" value="1"/>
</dbReference>
<accession>A0A0R3T6X0</accession>
<feature type="compositionally biased region" description="Basic and acidic residues" evidence="2">
    <location>
        <begin position="727"/>
        <end position="739"/>
    </location>
</feature>
<dbReference type="Pfam" id="PF17406">
    <property type="entry name" value="Nrap_D5"/>
    <property type="match status" value="1"/>
</dbReference>
<feature type="domain" description="Nrap protein" evidence="4">
    <location>
        <begin position="118"/>
        <end position="272"/>
    </location>
</feature>
<reference evidence="8" key="1">
    <citation type="submission" date="2017-02" db="UniProtKB">
        <authorList>
            <consortium name="WormBaseParasite"/>
        </authorList>
    </citation>
    <scope>IDENTIFICATION</scope>
</reference>
<keyword evidence="1" id="KW-0539">Nucleus</keyword>
<dbReference type="EMBL" id="UZAE01001477">
    <property type="protein sequence ID" value="VDN98666.1"/>
    <property type="molecule type" value="Genomic_DNA"/>
</dbReference>
<evidence type="ECO:0000313" key="6">
    <source>
        <dbReference type="EMBL" id="VDN98666.1"/>
    </source>
</evidence>
<dbReference type="PANTHER" id="PTHR17972:SF0">
    <property type="entry name" value="NUCLEOLAR PROTEIN 6"/>
    <property type="match status" value="1"/>
</dbReference>
<feature type="region of interest" description="Disordered" evidence="2">
    <location>
        <begin position="725"/>
        <end position="776"/>
    </location>
</feature>
<dbReference type="Proteomes" id="UP000278807">
    <property type="component" value="Unassembled WGS sequence"/>
</dbReference>
<dbReference type="InterPro" id="IPR035370">
    <property type="entry name" value="Nrap_D5"/>
</dbReference>
<keyword evidence="1" id="KW-0694">RNA-binding</keyword>
<dbReference type="Pfam" id="PF17404">
    <property type="entry name" value="Nrap_D3"/>
    <property type="match status" value="1"/>
</dbReference>
<dbReference type="GO" id="GO:0034456">
    <property type="term" value="C:UTP-C complex"/>
    <property type="evidence" value="ECO:0007669"/>
    <property type="project" value="TreeGrafter"/>
</dbReference>
<feature type="compositionally biased region" description="Basic residues" evidence="2">
    <location>
        <begin position="758"/>
        <end position="776"/>
    </location>
</feature>
<comment type="similarity">
    <text evidence="1">Belongs to the NRAP family.</text>
</comment>
<dbReference type="PANTHER" id="PTHR17972">
    <property type="entry name" value="NUCLEOLAR RNA-ASSOCIATED PROTEIN"/>
    <property type="match status" value="1"/>
</dbReference>
<dbReference type="InterPro" id="IPR035369">
    <property type="entry name" value="Nrap_D4"/>
</dbReference>
<feature type="compositionally biased region" description="Basic and acidic residues" evidence="2">
    <location>
        <begin position="747"/>
        <end position="757"/>
    </location>
</feature>
<dbReference type="GO" id="GO:0003723">
    <property type="term" value="F:RNA binding"/>
    <property type="evidence" value="ECO:0007669"/>
    <property type="project" value="UniProtKB-KW"/>
</dbReference>
<dbReference type="OrthoDB" id="10251401at2759"/>
<proteinExistence type="inferred from homology"/>
<evidence type="ECO:0000256" key="1">
    <source>
        <dbReference type="RuleBase" id="RU364032"/>
    </source>
</evidence>
<dbReference type="GO" id="GO:0006409">
    <property type="term" value="P:tRNA export from nucleus"/>
    <property type="evidence" value="ECO:0007669"/>
    <property type="project" value="TreeGrafter"/>
</dbReference>
<protein>
    <recommendedName>
        <fullName evidence="1">Nucleolar protein 6</fullName>
    </recommendedName>
</protein>
<dbReference type="AlphaFoldDB" id="A0A0R3T6X0"/>
<gene>
    <name evidence="6" type="ORF">HNAJ_LOCUS2807</name>
</gene>
<keyword evidence="7" id="KW-1185">Reference proteome</keyword>
<feature type="domain" description="Nrap protein" evidence="5">
    <location>
        <begin position="377"/>
        <end position="530"/>
    </location>
</feature>
<organism evidence="8">
    <name type="scientific">Rodentolepis nana</name>
    <name type="common">Dwarf tapeworm</name>
    <name type="synonym">Hymenolepis nana</name>
    <dbReference type="NCBI Taxonomy" id="102285"/>
    <lineage>
        <taxon>Eukaryota</taxon>
        <taxon>Metazoa</taxon>
        <taxon>Spiralia</taxon>
        <taxon>Lophotrochozoa</taxon>
        <taxon>Platyhelminthes</taxon>
        <taxon>Cestoda</taxon>
        <taxon>Eucestoda</taxon>
        <taxon>Cyclophyllidea</taxon>
        <taxon>Hymenolepididae</taxon>
        <taxon>Rodentolepis</taxon>
    </lineage>
</organism>
<evidence type="ECO:0000259" key="3">
    <source>
        <dbReference type="Pfam" id="PF17404"/>
    </source>
</evidence>
<comment type="subcellular location">
    <subcellularLocation>
        <location evidence="1">Nucleus</location>
        <location evidence="1">Nucleolus</location>
    </subcellularLocation>
</comment>